<sequence length="570" mass="62394">MFAGAFANIGVHPPPSTDSAPRVIPPPTPVRFPQCSPQSNEKVPRIRGDIALVNLLQTIHRPTDLRLEHLEAVGIHVISNISLKDLLPDASYLPPVEQWNQIAQEDLLEANESTRQPLNNGNYSPGVSTYRERQKELLTDNTAAFRSIRRIPAPAGETAVRLGNAYEFFKNLEFFSGYWPDTSLPPKVEPSSSEATDSTKEVDSVPSHLQTHVPSGNGAQLPPDHRQHLLTAFVKLVAYDFGCNVAYPRTEPRLHLTPSPLPPPKATPPPSYFNSSVTFVYRTPVERSAARAGIVEGPVATLSARSSTVFQNPADEILDLAREVVGVLITAQHRAREGKTEKRFGDAKWWTTTPRWGGGPGGPIGREGDKAEEAALALAAGAPEKLPPLAPTATAPSPKPREEAHGVKMANEVKRQIGGLSGPSPTPSKRSKKAGKEGSMLAIYENYRKMTPPSATWDRKARYSAIGKVPGQGYDDVFLISALNHHVCVVRARVSESLLSVLQGGEEKEWDRLEVRRTKWWDLYRGEERVEAMGAVWGVMAWLMRKVEVVGEGEVIAEGAGAEEEKMDLS</sequence>
<feature type="region of interest" description="Disordered" evidence="1">
    <location>
        <begin position="381"/>
        <end position="436"/>
    </location>
</feature>
<reference evidence="2 3" key="1">
    <citation type="journal article" date="2024" name="Commun. Biol.">
        <title>Comparative genomic analysis of thermophilic fungi reveals convergent evolutionary adaptations and gene losses.</title>
        <authorList>
            <person name="Steindorff A.S."/>
            <person name="Aguilar-Pontes M.V."/>
            <person name="Robinson A.J."/>
            <person name="Andreopoulos B."/>
            <person name="LaButti K."/>
            <person name="Kuo A."/>
            <person name="Mondo S."/>
            <person name="Riley R."/>
            <person name="Otillar R."/>
            <person name="Haridas S."/>
            <person name="Lipzen A."/>
            <person name="Grimwood J."/>
            <person name="Schmutz J."/>
            <person name="Clum A."/>
            <person name="Reid I.D."/>
            <person name="Moisan M.C."/>
            <person name="Butler G."/>
            <person name="Nguyen T.T.M."/>
            <person name="Dewar K."/>
            <person name="Conant G."/>
            <person name="Drula E."/>
            <person name="Henrissat B."/>
            <person name="Hansel C."/>
            <person name="Singer S."/>
            <person name="Hutchinson M.I."/>
            <person name="de Vries R.P."/>
            <person name="Natvig D.O."/>
            <person name="Powell A.J."/>
            <person name="Tsang A."/>
            <person name="Grigoriev I.V."/>
        </authorList>
    </citation>
    <scope>NUCLEOTIDE SEQUENCE [LARGE SCALE GENOMIC DNA]</scope>
    <source>
        <strain evidence="2 3">CBS 494.80</strain>
    </source>
</reference>
<evidence type="ECO:0000313" key="2">
    <source>
        <dbReference type="EMBL" id="KAL2072260.1"/>
    </source>
</evidence>
<proteinExistence type="predicted"/>
<evidence type="ECO:0000313" key="3">
    <source>
        <dbReference type="Proteomes" id="UP001595075"/>
    </source>
</evidence>
<gene>
    <name evidence="2" type="ORF">VTL71DRAFT_11603</name>
</gene>
<keyword evidence="3" id="KW-1185">Reference proteome</keyword>
<feature type="compositionally biased region" description="Polar residues" evidence="1">
    <location>
        <begin position="207"/>
        <end position="218"/>
    </location>
</feature>
<evidence type="ECO:0000256" key="1">
    <source>
        <dbReference type="SAM" id="MobiDB-lite"/>
    </source>
</evidence>
<accession>A0ABR4CQS1</accession>
<protein>
    <submittedName>
        <fullName evidence="2">Uncharacterized protein</fullName>
    </submittedName>
</protein>
<feature type="region of interest" description="Disordered" evidence="1">
    <location>
        <begin position="185"/>
        <end position="222"/>
    </location>
</feature>
<organism evidence="2 3">
    <name type="scientific">Oculimacula yallundae</name>
    <dbReference type="NCBI Taxonomy" id="86028"/>
    <lineage>
        <taxon>Eukaryota</taxon>
        <taxon>Fungi</taxon>
        <taxon>Dikarya</taxon>
        <taxon>Ascomycota</taxon>
        <taxon>Pezizomycotina</taxon>
        <taxon>Leotiomycetes</taxon>
        <taxon>Helotiales</taxon>
        <taxon>Ploettnerulaceae</taxon>
        <taxon>Oculimacula</taxon>
    </lineage>
</organism>
<dbReference type="EMBL" id="JAZHXI010000004">
    <property type="protein sequence ID" value="KAL2072260.1"/>
    <property type="molecule type" value="Genomic_DNA"/>
</dbReference>
<feature type="region of interest" description="Disordered" evidence="1">
    <location>
        <begin position="9"/>
        <end position="41"/>
    </location>
</feature>
<dbReference type="Proteomes" id="UP001595075">
    <property type="component" value="Unassembled WGS sequence"/>
</dbReference>
<name>A0ABR4CQS1_9HELO</name>
<comment type="caution">
    <text evidence="2">The sequence shown here is derived from an EMBL/GenBank/DDBJ whole genome shotgun (WGS) entry which is preliminary data.</text>
</comment>
<feature type="compositionally biased region" description="Basic and acidic residues" evidence="1">
    <location>
        <begin position="399"/>
        <end position="415"/>
    </location>
</feature>